<comment type="catalytic activity">
    <reaction evidence="4">
        <text>a 4-saturated-(3S)-3-hydroxyacyl-CoA = a (3E)-enoyl-CoA + H2O</text>
        <dbReference type="Rhea" id="RHEA:20724"/>
        <dbReference type="ChEBI" id="CHEBI:15377"/>
        <dbReference type="ChEBI" id="CHEBI:58521"/>
        <dbReference type="ChEBI" id="CHEBI:137480"/>
        <dbReference type="EC" id="4.2.1.17"/>
    </reaction>
</comment>
<dbReference type="Gene3D" id="3.40.47.10">
    <property type="match status" value="1"/>
</dbReference>
<dbReference type="EMBL" id="CP097289">
    <property type="protein sequence ID" value="UQT60788.1"/>
    <property type="molecule type" value="Genomic_DNA"/>
</dbReference>
<reference evidence="6 7" key="1">
    <citation type="submission" date="2022-05" db="EMBL/GenBank/DDBJ databases">
        <authorList>
            <person name="Zhou X."/>
            <person name="Li K."/>
            <person name="Man Y."/>
        </authorList>
    </citation>
    <scope>NUCLEOTIDE SEQUENCE [LARGE SCALE GENOMIC DNA]</scope>
    <source>
        <strain evidence="6 7">MS405</strain>
    </source>
</reference>
<name>A0ABY4Q3M6_9ACTN</name>
<evidence type="ECO:0000259" key="5">
    <source>
        <dbReference type="Pfam" id="PF18313"/>
    </source>
</evidence>
<evidence type="ECO:0000256" key="2">
    <source>
        <dbReference type="ARBA" id="ARBA00023239"/>
    </source>
</evidence>
<dbReference type="SUPFAM" id="SSF52096">
    <property type="entry name" value="ClpP/crotonase"/>
    <property type="match status" value="1"/>
</dbReference>
<evidence type="ECO:0000256" key="1">
    <source>
        <dbReference type="ARBA" id="ARBA00005254"/>
    </source>
</evidence>
<dbReference type="InterPro" id="IPR001753">
    <property type="entry name" value="Enoyl-CoA_hydra/iso"/>
</dbReference>
<dbReference type="Pfam" id="PF00378">
    <property type="entry name" value="ECH_1"/>
    <property type="match status" value="1"/>
</dbReference>
<dbReference type="InterPro" id="IPR016039">
    <property type="entry name" value="Thiolase-like"/>
</dbReference>
<proteinExistence type="inferred from homology"/>
<dbReference type="RefSeq" id="WP_249592120.1">
    <property type="nucleotide sequence ID" value="NZ_BAAAQL010000018.1"/>
</dbReference>
<dbReference type="PANTHER" id="PTHR11941">
    <property type="entry name" value="ENOYL-COA HYDRATASE-RELATED"/>
    <property type="match status" value="1"/>
</dbReference>
<gene>
    <name evidence="6" type="ORF">M4V62_40160</name>
</gene>
<accession>A0ABY4Q3M6</accession>
<keyword evidence="7" id="KW-1185">Reference proteome</keyword>
<dbReference type="InterPro" id="IPR040771">
    <property type="entry name" value="TLP1_add_C"/>
</dbReference>
<feature type="domain" description="Thiolase-like protein type 1 additional C-terminal" evidence="5">
    <location>
        <begin position="51"/>
        <end position="130"/>
    </location>
</feature>
<protein>
    <submittedName>
        <fullName evidence="6">Enoyl-CoA hydratase-related protein</fullName>
    </submittedName>
</protein>
<dbReference type="CDD" id="cd06558">
    <property type="entry name" value="crotonase-like"/>
    <property type="match status" value="1"/>
</dbReference>
<organism evidence="6 7">
    <name type="scientific">Streptomyces durmitorensis</name>
    <dbReference type="NCBI Taxonomy" id="319947"/>
    <lineage>
        <taxon>Bacteria</taxon>
        <taxon>Bacillati</taxon>
        <taxon>Actinomycetota</taxon>
        <taxon>Actinomycetes</taxon>
        <taxon>Kitasatosporales</taxon>
        <taxon>Streptomycetaceae</taxon>
        <taxon>Streptomyces</taxon>
    </lineage>
</organism>
<dbReference type="PANTHER" id="PTHR11941:SF54">
    <property type="entry name" value="ENOYL-COA HYDRATASE, MITOCHONDRIAL"/>
    <property type="match status" value="1"/>
</dbReference>
<dbReference type="Proteomes" id="UP000829992">
    <property type="component" value="Chromosome"/>
</dbReference>
<comment type="similarity">
    <text evidence="1">Belongs to the enoyl-CoA hydratase/isomerase family.</text>
</comment>
<evidence type="ECO:0000313" key="7">
    <source>
        <dbReference type="Proteomes" id="UP000829992"/>
    </source>
</evidence>
<evidence type="ECO:0000256" key="3">
    <source>
        <dbReference type="ARBA" id="ARBA00023709"/>
    </source>
</evidence>
<dbReference type="InterPro" id="IPR029045">
    <property type="entry name" value="ClpP/crotonase-like_dom_sf"/>
</dbReference>
<dbReference type="Gene3D" id="2.40.50.840">
    <property type="match status" value="1"/>
</dbReference>
<dbReference type="Gene3D" id="3.90.226.10">
    <property type="entry name" value="2-enoyl-CoA Hydratase, Chain A, domain 1"/>
    <property type="match status" value="1"/>
</dbReference>
<evidence type="ECO:0000313" key="6">
    <source>
        <dbReference type="EMBL" id="UQT60788.1"/>
    </source>
</evidence>
<sequence length="414" mass="43921">MHAVAETVGRLRAAPGTFGLVGANGGTMSKYAAGVYSTTPAPWRADRSTALQAEVDALPAVEEARLADGWATVETWTVKYGRDGARTGIVIGRLEADGRRFVARAADGDKALLDLLSTGEPSGTRVYARSFGTGNRVTADDTMMDELFPPRPAVLRDDYQHVLVRRDGHLLEVTINRLEARNSLHPQANEELDEIFDAYFRDPDLWVAILTGAGDKAFSAGNDLMHAASGKPMWVPKNGFAGLTSRREMPKPVIAAVNGFAMGGGFEIALAYHLVAADTTALFALSEVKVGLVAGAGGLVRLPRAVPQKLAAEMILTGRRLTAAEALHHGLVNRLVEAGSALEGARALAGEVLGGSPTSVRASLQIMAETQGIADTVDAVTHPSPALDELLVSEDSVEGITAFAQKRKPNWLNR</sequence>
<comment type="catalytic activity">
    <reaction evidence="3">
        <text>a (3S)-3-hydroxyacyl-CoA = a (2E)-enoyl-CoA + H2O</text>
        <dbReference type="Rhea" id="RHEA:16105"/>
        <dbReference type="ChEBI" id="CHEBI:15377"/>
        <dbReference type="ChEBI" id="CHEBI:57318"/>
        <dbReference type="ChEBI" id="CHEBI:58856"/>
        <dbReference type="EC" id="4.2.1.17"/>
    </reaction>
</comment>
<evidence type="ECO:0000256" key="4">
    <source>
        <dbReference type="ARBA" id="ARBA00023717"/>
    </source>
</evidence>
<dbReference type="Pfam" id="PF18313">
    <property type="entry name" value="TLP1_add_C"/>
    <property type="match status" value="1"/>
</dbReference>
<dbReference type="Gene3D" id="1.10.12.10">
    <property type="entry name" value="Lyase 2-enoyl-coa Hydratase, Chain A, domain 2"/>
    <property type="match status" value="1"/>
</dbReference>
<dbReference type="InterPro" id="IPR014748">
    <property type="entry name" value="Enoyl-CoA_hydra_C"/>
</dbReference>
<keyword evidence="2" id="KW-0456">Lyase</keyword>